<organism evidence="1 2">
    <name type="scientific">Riccia sorocarpa</name>
    <dbReference type="NCBI Taxonomy" id="122646"/>
    <lineage>
        <taxon>Eukaryota</taxon>
        <taxon>Viridiplantae</taxon>
        <taxon>Streptophyta</taxon>
        <taxon>Embryophyta</taxon>
        <taxon>Marchantiophyta</taxon>
        <taxon>Marchantiopsida</taxon>
        <taxon>Marchantiidae</taxon>
        <taxon>Marchantiales</taxon>
        <taxon>Ricciaceae</taxon>
        <taxon>Riccia</taxon>
    </lineage>
</organism>
<dbReference type="AlphaFoldDB" id="A0ABD3HCE6"/>
<dbReference type="EMBL" id="JBJQOH010000004">
    <property type="protein sequence ID" value="KAL3688536.1"/>
    <property type="molecule type" value="Genomic_DNA"/>
</dbReference>
<evidence type="ECO:0000313" key="1">
    <source>
        <dbReference type="EMBL" id="KAL3688536.1"/>
    </source>
</evidence>
<name>A0ABD3HCE6_9MARC</name>
<accession>A0ABD3HCE6</accession>
<comment type="caution">
    <text evidence="1">The sequence shown here is derived from an EMBL/GenBank/DDBJ whole genome shotgun (WGS) entry which is preliminary data.</text>
</comment>
<evidence type="ECO:0000313" key="2">
    <source>
        <dbReference type="Proteomes" id="UP001633002"/>
    </source>
</evidence>
<gene>
    <name evidence="1" type="ORF">R1sor_014845</name>
</gene>
<protein>
    <submittedName>
        <fullName evidence="1">Uncharacterized protein</fullName>
    </submittedName>
</protein>
<reference evidence="1 2" key="1">
    <citation type="submission" date="2024-09" db="EMBL/GenBank/DDBJ databases">
        <title>Chromosome-scale assembly of Riccia sorocarpa.</title>
        <authorList>
            <person name="Paukszto L."/>
        </authorList>
    </citation>
    <scope>NUCLEOTIDE SEQUENCE [LARGE SCALE GENOMIC DNA]</scope>
    <source>
        <strain evidence="1">LP-2024</strain>
        <tissue evidence="1">Aerial parts of the thallus</tissue>
    </source>
</reference>
<keyword evidence="2" id="KW-1185">Reference proteome</keyword>
<proteinExistence type="predicted"/>
<sequence>MSSIKPVFVLLGIKHDGMLYTRSLPVCQVAAEPEPKTDQDLECGLSAIALCLDMVLKDEKAVEVEDFFSKDTGITCRASVVSQNELGILFGAAYQYVQVVEVIKGGVNLSAHYSTLRVAP</sequence>
<dbReference type="Proteomes" id="UP001633002">
    <property type="component" value="Unassembled WGS sequence"/>
</dbReference>